<evidence type="ECO:0000313" key="2">
    <source>
        <dbReference type="Proteomes" id="UP001303473"/>
    </source>
</evidence>
<name>A0AAN6NG37_9PEZI</name>
<evidence type="ECO:0000313" key="1">
    <source>
        <dbReference type="EMBL" id="KAK3945144.1"/>
    </source>
</evidence>
<reference evidence="2" key="1">
    <citation type="journal article" date="2023" name="Mol. Phylogenet. Evol.">
        <title>Genome-scale phylogeny and comparative genomics of the fungal order Sordariales.</title>
        <authorList>
            <person name="Hensen N."/>
            <person name="Bonometti L."/>
            <person name="Westerberg I."/>
            <person name="Brannstrom I.O."/>
            <person name="Guillou S."/>
            <person name="Cros-Aarteil S."/>
            <person name="Calhoun S."/>
            <person name="Haridas S."/>
            <person name="Kuo A."/>
            <person name="Mondo S."/>
            <person name="Pangilinan J."/>
            <person name="Riley R."/>
            <person name="LaButti K."/>
            <person name="Andreopoulos B."/>
            <person name="Lipzen A."/>
            <person name="Chen C."/>
            <person name="Yan M."/>
            <person name="Daum C."/>
            <person name="Ng V."/>
            <person name="Clum A."/>
            <person name="Steindorff A."/>
            <person name="Ohm R.A."/>
            <person name="Martin F."/>
            <person name="Silar P."/>
            <person name="Natvig D.O."/>
            <person name="Lalanne C."/>
            <person name="Gautier V."/>
            <person name="Ament-Velasquez S.L."/>
            <person name="Kruys A."/>
            <person name="Hutchinson M.I."/>
            <person name="Powell A.J."/>
            <person name="Barry K."/>
            <person name="Miller A.N."/>
            <person name="Grigoriev I.V."/>
            <person name="Debuchy R."/>
            <person name="Gladieux P."/>
            <person name="Hiltunen Thoren M."/>
            <person name="Johannesson H."/>
        </authorList>
    </citation>
    <scope>NUCLEOTIDE SEQUENCE [LARGE SCALE GENOMIC DNA]</scope>
    <source>
        <strain evidence="2">CBS 340.73</strain>
    </source>
</reference>
<comment type="caution">
    <text evidence="1">The sequence shown here is derived from an EMBL/GenBank/DDBJ whole genome shotgun (WGS) entry which is preliminary data.</text>
</comment>
<keyword evidence="2" id="KW-1185">Reference proteome</keyword>
<dbReference type="EMBL" id="MU853756">
    <property type="protein sequence ID" value="KAK3945144.1"/>
    <property type="molecule type" value="Genomic_DNA"/>
</dbReference>
<organism evidence="1 2">
    <name type="scientific">Diplogelasinospora grovesii</name>
    <dbReference type="NCBI Taxonomy" id="303347"/>
    <lineage>
        <taxon>Eukaryota</taxon>
        <taxon>Fungi</taxon>
        <taxon>Dikarya</taxon>
        <taxon>Ascomycota</taxon>
        <taxon>Pezizomycotina</taxon>
        <taxon>Sordariomycetes</taxon>
        <taxon>Sordariomycetidae</taxon>
        <taxon>Sordariales</taxon>
        <taxon>Diplogelasinosporaceae</taxon>
        <taxon>Diplogelasinospora</taxon>
    </lineage>
</organism>
<proteinExistence type="predicted"/>
<gene>
    <name evidence="1" type="ORF">QBC46DRAFT_336993</name>
</gene>
<protein>
    <submittedName>
        <fullName evidence="1">Uncharacterized protein</fullName>
    </submittedName>
</protein>
<sequence length="72" mass="7800">MLASKYPDLIKARSRELNLEYVGLAVKRYLELERLFEQLGVNVGAAKAAAAVLDPNKLPPPAPGDVQRGLLA</sequence>
<accession>A0AAN6NG37</accession>
<dbReference type="AlphaFoldDB" id="A0AAN6NG37"/>
<dbReference type="Proteomes" id="UP001303473">
    <property type="component" value="Unassembled WGS sequence"/>
</dbReference>